<dbReference type="RefSeq" id="WP_230577629.1">
    <property type="nucleotide sequence ID" value="NZ_CP072933.1"/>
</dbReference>
<accession>A0AAW6HVH7</accession>
<dbReference type="SUPFAM" id="SSF111369">
    <property type="entry name" value="HlyD-like secretion proteins"/>
    <property type="match status" value="1"/>
</dbReference>
<sequence length="216" mass="23085">MQAGVDARRASDLSSVCVLSKQATEQSRTAVTTLKAQLEASRKAADVARAQVAQVKINLGFTVVRAPLAGVVIEKAAQVGEIVWPLSAGSDFIRSGIGTILDMDLLEIDVDVNEVYICHVKVNMPIEVVLTAYPDWRIPGHVVAIVPTEDKGKAAVKVRIALEQKDPRITSSMGTRVSFLKAEFAVASEAVSPSGVLLPSSTVVQGGQHRVVYRVQ</sequence>
<reference evidence="2" key="2">
    <citation type="journal article" date="2023" name="Commun. Biol.">
        <title>Suspicions of two bridgehead invasions of Xylella fastidiosa subsp. multiplex in France.</title>
        <authorList>
            <person name="Dupas E."/>
            <person name="Durand K."/>
            <person name="Rieux A."/>
            <person name="Briand M."/>
            <person name="Pruvost O."/>
            <person name="Cunty A."/>
            <person name="Denance N."/>
            <person name="Donnadieu C."/>
            <person name="Legendre B."/>
            <person name="Lopez-Roques C."/>
            <person name="Cesbron S."/>
            <person name="Ravigne V."/>
            <person name="Jacques M.A."/>
        </authorList>
    </citation>
    <scope>NUCLEOTIDE SEQUENCE</scope>
    <source>
        <strain evidence="2">CFBP8070</strain>
    </source>
</reference>
<organism evidence="2 3">
    <name type="scientific">Xylella fastidiosa subsp. multiplex</name>
    <dbReference type="NCBI Taxonomy" id="644357"/>
    <lineage>
        <taxon>Bacteria</taxon>
        <taxon>Pseudomonadati</taxon>
        <taxon>Pseudomonadota</taxon>
        <taxon>Gammaproteobacteria</taxon>
        <taxon>Lysobacterales</taxon>
        <taxon>Lysobacteraceae</taxon>
        <taxon>Xylella</taxon>
    </lineage>
</organism>
<dbReference type="Gene3D" id="2.40.30.170">
    <property type="match status" value="1"/>
</dbReference>
<dbReference type="Proteomes" id="UP001220702">
    <property type="component" value="Unassembled WGS sequence"/>
</dbReference>
<comment type="caution">
    <text evidence="2">The sequence shown here is derived from an EMBL/GenBank/DDBJ whole genome shotgun (WGS) entry which is preliminary data.</text>
</comment>
<feature type="domain" description="CusB-like beta-barrel" evidence="1">
    <location>
        <begin position="108"/>
        <end position="180"/>
    </location>
</feature>
<dbReference type="EMBL" id="JAJKGN010000001">
    <property type="protein sequence ID" value="MDC6407999.1"/>
    <property type="molecule type" value="Genomic_DNA"/>
</dbReference>
<evidence type="ECO:0000259" key="1">
    <source>
        <dbReference type="Pfam" id="PF25954"/>
    </source>
</evidence>
<dbReference type="GO" id="GO:0015562">
    <property type="term" value="F:efflux transmembrane transporter activity"/>
    <property type="evidence" value="ECO:0007669"/>
    <property type="project" value="TreeGrafter"/>
</dbReference>
<dbReference type="InterPro" id="IPR058792">
    <property type="entry name" value="Beta-barrel_RND_2"/>
</dbReference>
<gene>
    <name evidence="2" type="ORF">LOK82_04815</name>
</gene>
<dbReference type="Gene3D" id="2.40.50.100">
    <property type="match status" value="1"/>
</dbReference>
<protein>
    <submittedName>
        <fullName evidence="2">Efflux RND transporter periplasmic adaptor subunit</fullName>
    </submittedName>
</protein>
<dbReference type="GO" id="GO:1990281">
    <property type="term" value="C:efflux pump complex"/>
    <property type="evidence" value="ECO:0007669"/>
    <property type="project" value="TreeGrafter"/>
</dbReference>
<evidence type="ECO:0000313" key="2">
    <source>
        <dbReference type="EMBL" id="MDC6407999.1"/>
    </source>
</evidence>
<name>A0AAW6HVH7_XYLFS</name>
<evidence type="ECO:0000313" key="3">
    <source>
        <dbReference type="Proteomes" id="UP001220702"/>
    </source>
</evidence>
<dbReference type="PANTHER" id="PTHR30469:SF38">
    <property type="entry name" value="HLYD FAMILY SECRETION PROTEIN"/>
    <property type="match status" value="1"/>
</dbReference>
<reference evidence="2" key="1">
    <citation type="submission" date="2021-11" db="EMBL/GenBank/DDBJ databases">
        <authorList>
            <person name="Denance N."/>
            <person name="Briand M."/>
            <person name="Dupas E."/>
            <person name="Durand K."/>
            <person name="Legendre B."/>
            <person name="Cunty A."/>
            <person name="Donnadieu C."/>
            <person name="Lopez Roques C."/>
            <person name="Cesbron S."/>
            <person name="Jacques M.A."/>
        </authorList>
    </citation>
    <scope>NUCLEOTIDE SEQUENCE</scope>
    <source>
        <strain evidence="2">CFBP8070</strain>
    </source>
</reference>
<dbReference type="AlphaFoldDB" id="A0AAW6HVH7"/>
<dbReference type="PANTHER" id="PTHR30469">
    <property type="entry name" value="MULTIDRUG RESISTANCE PROTEIN MDTA"/>
    <property type="match status" value="1"/>
</dbReference>
<dbReference type="Gene3D" id="1.10.287.470">
    <property type="entry name" value="Helix hairpin bin"/>
    <property type="match status" value="1"/>
</dbReference>
<proteinExistence type="predicted"/>
<dbReference type="Pfam" id="PF25954">
    <property type="entry name" value="Beta-barrel_RND_2"/>
    <property type="match status" value="1"/>
</dbReference>